<accession>A0ACC0IT09</accession>
<reference evidence="1 2" key="1">
    <citation type="journal article" date="2022" name="Plant J.">
        <title>Chromosome-level genome of Camellia lanceoleosa provides a valuable resource for understanding genome evolution and self-incompatibility.</title>
        <authorList>
            <person name="Gong W."/>
            <person name="Xiao S."/>
            <person name="Wang L."/>
            <person name="Liao Z."/>
            <person name="Chang Y."/>
            <person name="Mo W."/>
            <person name="Hu G."/>
            <person name="Li W."/>
            <person name="Zhao G."/>
            <person name="Zhu H."/>
            <person name="Hu X."/>
            <person name="Ji K."/>
            <person name="Xiang X."/>
            <person name="Song Q."/>
            <person name="Yuan D."/>
            <person name="Jin S."/>
            <person name="Zhang L."/>
        </authorList>
    </citation>
    <scope>NUCLEOTIDE SEQUENCE [LARGE SCALE GENOMIC DNA]</scope>
    <source>
        <strain evidence="1">SQ_2022a</strain>
    </source>
</reference>
<dbReference type="EMBL" id="CM045760">
    <property type="protein sequence ID" value="KAI8028223.1"/>
    <property type="molecule type" value="Genomic_DNA"/>
</dbReference>
<evidence type="ECO:0000313" key="2">
    <source>
        <dbReference type="Proteomes" id="UP001060215"/>
    </source>
</evidence>
<proteinExistence type="predicted"/>
<protein>
    <submittedName>
        <fullName evidence="1">Uncharacterized protein</fullName>
    </submittedName>
</protein>
<keyword evidence="2" id="KW-1185">Reference proteome</keyword>
<organism evidence="1 2">
    <name type="scientific">Camellia lanceoleosa</name>
    <dbReference type="NCBI Taxonomy" id="1840588"/>
    <lineage>
        <taxon>Eukaryota</taxon>
        <taxon>Viridiplantae</taxon>
        <taxon>Streptophyta</taxon>
        <taxon>Embryophyta</taxon>
        <taxon>Tracheophyta</taxon>
        <taxon>Spermatophyta</taxon>
        <taxon>Magnoliopsida</taxon>
        <taxon>eudicotyledons</taxon>
        <taxon>Gunneridae</taxon>
        <taxon>Pentapetalae</taxon>
        <taxon>asterids</taxon>
        <taxon>Ericales</taxon>
        <taxon>Theaceae</taxon>
        <taxon>Camellia</taxon>
    </lineage>
</organism>
<comment type="caution">
    <text evidence="1">The sequence shown here is derived from an EMBL/GenBank/DDBJ whole genome shotgun (WGS) entry which is preliminary data.</text>
</comment>
<gene>
    <name evidence="1" type="ORF">LOK49_LG02G01131</name>
</gene>
<name>A0ACC0IT09_9ERIC</name>
<dbReference type="Proteomes" id="UP001060215">
    <property type="component" value="Chromosome 3"/>
</dbReference>
<sequence>MTLVLSLSHSLSLSLNKAGIGLHIGCYFRSTSTHRLHYIIVGVSQSKRSYILVFIPFCCFESQKSCI</sequence>
<evidence type="ECO:0000313" key="1">
    <source>
        <dbReference type="EMBL" id="KAI8028223.1"/>
    </source>
</evidence>